<feature type="transmembrane region" description="Helical" evidence="1">
    <location>
        <begin position="215"/>
        <end position="234"/>
    </location>
</feature>
<keyword evidence="1" id="KW-0812">Transmembrane</keyword>
<accession>A0AAE0IUS3</accession>
<feature type="transmembrane region" description="Helical" evidence="1">
    <location>
        <begin position="115"/>
        <end position="136"/>
    </location>
</feature>
<dbReference type="Proteomes" id="UP001283341">
    <property type="component" value="Unassembled WGS sequence"/>
</dbReference>
<dbReference type="AlphaFoldDB" id="A0AAE0IUS3"/>
<organism evidence="2 3">
    <name type="scientific">Apodospora peruviana</name>
    <dbReference type="NCBI Taxonomy" id="516989"/>
    <lineage>
        <taxon>Eukaryota</taxon>
        <taxon>Fungi</taxon>
        <taxon>Dikarya</taxon>
        <taxon>Ascomycota</taxon>
        <taxon>Pezizomycotina</taxon>
        <taxon>Sordariomycetes</taxon>
        <taxon>Sordariomycetidae</taxon>
        <taxon>Sordariales</taxon>
        <taxon>Lasiosphaeriaceae</taxon>
        <taxon>Apodospora</taxon>
    </lineage>
</organism>
<dbReference type="EMBL" id="JAUEDM010000001">
    <property type="protein sequence ID" value="KAK3331552.1"/>
    <property type="molecule type" value="Genomic_DNA"/>
</dbReference>
<proteinExistence type="predicted"/>
<feature type="transmembrane region" description="Helical" evidence="1">
    <location>
        <begin position="383"/>
        <end position="405"/>
    </location>
</feature>
<feature type="transmembrane region" description="Helical" evidence="1">
    <location>
        <begin position="426"/>
        <end position="446"/>
    </location>
</feature>
<dbReference type="PANTHER" id="PTHR37577">
    <property type="entry name" value="INTEGRAL MEMBRANE PROTEIN"/>
    <property type="match status" value="1"/>
</dbReference>
<keyword evidence="1" id="KW-1133">Transmembrane helix</keyword>
<dbReference type="InterPro" id="IPR053018">
    <property type="entry name" value="Elsinochrome_Biosynth-Asso"/>
</dbReference>
<evidence type="ECO:0000313" key="3">
    <source>
        <dbReference type="Proteomes" id="UP001283341"/>
    </source>
</evidence>
<protein>
    <submittedName>
        <fullName evidence="2">Uncharacterized protein</fullName>
    </submittedName>
</protein>
<feature type="transmembrane region" description="Helical" evidence="1">
    <location>
        <begin position="51"/>
        <end position="72"/>
    </location>
</feature>
<evidence type="ECO:0000313" key="2">
    <source>
        <dbReference type="EMBL" id="KAK3331552.1"/>
    </source>
</evidence>
<name>A0AAE0IUS3_9PEZI</name>
<reference evidence="2" key="1">
    <citation type="journal article" date="2023" name="Mol. Phylogenet. Evol.">
        <title>Genome-scale phylogeny and comparative genomics of the fungal order Sordariales.</title>
        <authorList>
            <person name="Hensen N."/>
            <person name="Bonometti L."/>
            <person name="Westerberg I."/>
            <person name="Brannstrom I.O."/>
            <person name="Guillou S."/>
            <person name="Cros-Aarteil S."/>
            <person name="Calhoun S."/>
            <person name="Haridas S."/>
            <person name="Kuo A."/>
            <person name="Mondo S."/>
            <person name="Pangilinan J."/>
            <person name="Riley R."/>
            <person name="LaButti K."/>
            <person name="Andreopoulos B."/>
            <person name="Lipzen A."/>
            <person name="Chen C."/>
            <person name="Yan M."/>
            <person name="Daum C."/>
            <person name="Ng V."/>
            <person name="Clum A."/>
            <person name="Steindorff A."/>
            <person name="Ohm R.A."/>
            <person name="Martin F."/>
            <person name="Silar P."/>
            <person name="Natvig D.O."/>
            <person name="Lalanne C."/>
            <person name="Gautier V."/>
            <person name="Ament-Velasquez S.L."/>
            <person name="Kruys A."/>
            <person name="Hutchinson M.I."/>
            <person name="Powell A.J."/>
            <person name="Barry K."/>
            <person name="Miller A.N."/>
            <person name="Grigoriev I.V."/>
            <person name="Debuchy R."/>
            <person name="Gladieux P."/>
            <person name="Hiltunen Thoren M."/>
            <person name="Johannesson H."/>
        </authorList>
    </citation>
    <scope>NUCLEOTIDE SEQUENCE</scope>
    <source>
        <strain evidence="2">CBS 118394</strain>
    </source>
</reference>
<keyword evidence="3" id="KW-1185">Reference proteome</keyword>
<gene>
    <name evidence="2" type="ORF">B0H66DRAFT_614152</name>
</gene>
<reference evidence="2" key="2">
    <citation type="submission" date="2023-06" db="EMBL/GenBank/DDBJ databases">
        <authorList>
            <consortium name="Lawrence Berkeley National Laboratory"/>
            <person name="Haridas S."/>
            <person name="Hensen N."/>
            <person name="Bonometti L."/>
            <person name="Westerberg I."/>
            <person name="Brannstrom I.O."/>
            <person name="Guillou S."/>
            <person name="Cros-Aarteil S."/>
            <person name="Calhoun S."/>
            <person name="Kuo A."/>
            <person name="Mondo S."/>
            <person name="Pangilinan J."/>
            <person name="Riley R."/>
            <person name="Labutti K."/>
            <person name="Andreopoulos B."/>
            <person name="Lipzen A."/>
            <person name="Chen C."/>
            <person name="Yanf M."/>
            <person name="Daum C."/>
            <person name="Ng V."/>
            <person name="Clum A."/>
            <person name="Steindorff A."/>
            <person name="Ohm R."/>
            <person name="Martin F."/>
            <person name="Silar P."/>
            <person name="Natvig D."/>
            <person name="Lalanne C."/>
            <person name="Gautier V."/>
            <person name="Ament-Velasquez S.L."/>
            <person name="Kruys A."/>
            <person name="Hutchinson M.I."/>
            <person name="Powell A.J."/>
            <person name="Barry K."/>
            <person name="Miller A.N."/>
            <person name="Grigoriev I.V."/>
            <person name="Debuchy R."/>
            <person name="Gladieux P."/>
            <person name="Thoren M.H."/>
            <person name="Johannesson H."/>
        </authorList>
    </citation>
    <scope>NUCLEOTIDE SEQUENCE</scope>
    <source>
        <strain evidence="2">CBS 118394</strain>
    </source>
</reference>
<feature type="transmembrane region" description="Helical" evidence="1">
    <location>
        <begin position="187"/>
        <end position="203"/>
    </location>
</feature>
<evidence type="ECO:0000256" key="1">
    <source>
        <dbReference type="SAM" id="Phobius"/>
    </source>
</evidence>
<feature type="transmembrane region" description="Helical" evidence="1">
    <location>
        <begin position="315"/>
        <end position="334"/>
    </location>
</feature>
<keyword evidence="1" id="KW-0472">Membrane</keyword>
<dbReference type="PANTHER" id="PTHR37577:SF1">
    <property type="entry name" value="INTEGRAL MEMBRANE PROTEIN"/>
    <property type="match status" value="1"/>
</dbReference>
<comment type="caution">
    <text evidence="2">The sequence shown here is derived from an EMBL/GenBank/DDBJ whole genome shotgun (WGS) entry which is preliminary data.</text>
</comment>
<sequence length="448" mass="50900">MNRPNPIDMVFYNARNNLLSLLFPENQDGTRNSFIRKLHGRAGRDAFTDAVMNLSDLLIVSGIFILVSGYYAGTRGLSGYHWKMMVRVAWFSTITHLAALSCLRTHLYQNQVKRFLRLILIGILAVMVITVTMATADVNFSDARPAICFLRLPRHLSNLENLDVPFVASLILVNTYYFMYTSTVAEVYWLLVSAFLGTLRLFELRNSRSQGEDKWTFGQIMPVALFLAPLLVFIDTAVKSWKEESPAPELIASPIPIPNRYLPSLADNTNLPSSIDHIQSLDNRSFSVPSLQPLSLPNRDQHQPFIGYFEDIPGFPYLVLQLCLWILFLTFWAYCSGFELFLSLSDSLHPVEYYGNGDISFSFGYIGKLDNPNNQLESPVGGIFYLLPWILLFGPTASMLYLLFYPRRPFLQGFKVPRSLAVLLETTYAIAFLLFPALTFVTWYILGI</sequence>
<feature type="transmembrane region" description="Helical" evidence="1">
    <location>
        <begin position="84"/>
        <end position="103"/>
    </location>
</feature>